<sequence>MKITIVSPELYTYGSMVIGGILQDAGFDVTLTKNTDVSADTDIILLSLYSTLHLLDREIREFTEQSSKPIYVGGPISAYPDIILGELDVDGVIIGEGEESTLELLNNGVSEDISGIAFRNDGEIVRTEPKPAKLDRPMPLIPDDISDQSIRGANVYIETHRGCIGACGFCQVPAFFGRKIRSREIADIIAEIKEFKRCGVRRIAISGGTSSLYQYDPHEKSVNASAFVELLQAIAEVMGGRNVSVPDIRVDYVNEETLHAIHDFTMGWVYYGIESGSNKMLKEMRKGVDAENNVYAIELAQQCGVKVAGSFIVGYPGETAEDYQLTKDLIEDTFLDDVFISIAEPIPETHLADLVLKTDDSENPTFITHTGEYKALKLTESETRCFDLTLHAQMCKSMPGLLTDQLYQACLDDARQQGRDVRAVTRLLQKYRGK</sequence>
<dbReference type="Proteomes" id="UP000248329">
    <property type="component" value="Unassembled WGS sequence"/>
</dbReference>
<reference evidence="1" key="1">
    <citation type="submission" date="2018-01" db="EMBL/GenBank/DDBJ databases">
        <authorList>
            <person name="Krukenberg V."/>
        </authorList>
    </citation>
    <scope>NUCLEOTIDE SEQUENCE</scope>
    <source>
        <strain evidence="1">E20ANME2</strain>
    </source>
</reference>
<protein>
    <submittedName>
        <fullName evidence="1">TIGR04014 family B12-binding domain/radical SAM domain-containing protein</fullName>
    </submittedName>
</protein>
<gene>
    <name evidence="1" type="ORF">C4B59_05400</name>
</gene>
<comment type="caution">
    <text evidence="1">The sequence shown here is derived from an EMBL/GenBank/DDBJ whole genome shotgun (WGS) entry which is preliminary data.</text>
</comment>
<name>A0AC61L453_9EURY</name>
<proteinExistence type="predicted"/>
<evidence type="ECO:0000313" key="1">
    <source>
        <dbReference type="EMBL" id="PXF61184.1"/>
    </source>
</evidence>
<accession>A0AC61L453</accession>
<dbReference type="EMBL" id="PQXF01000007">
    <property type="protein sequence ID" value="PXF61184.1"/>
    <property type="molecule type" value="Genomic_DNA"/>
</dbReference>
<evidence type="ECO:0000313" key="2">
    <source>
        <dbReference type="Proteomes" id="UP000248329"/>
    </source>
</evidence>
<organism evidence="1 2">
    <name type="scientific">Candidatus Methanogaster sp</name>
    <dbReference type="NCBI Taxonomy" id="3386292"/>
    <lineage>
        <taxon>Archaea</taxon>
        <taxon>Methanobacteriati</taxon>
        <taxon>Methanobacteriota</taxon>
        <taxon>Stenosarchaea group</taxon>
        <taxon>Methanomicrobia</taxon>
        <taxon>Methanosarcinales</taxon>
        <taxon>ANME-2 cluster</taxon>
        <taxon>Candidatus Methanogasteraceae</taxon>
        <taxon>Candidatus Methanogaster</taxon>
    </lineage>
</organism>